<gene>
    <name evidence="1" type="ORF">DSO57_1034624</name>
</gene>
<organism evidence="1 2">
    <name type="scientific">Entomophthora muscae</name>
    <dbReference type="NCBI Taxonomy" id="34485"/>
    <lineage>
        <taxon>Eukaryota</taxon>
        <taxon>Fungi</taxon>
        <taxon>Fungi incertae sedis</taxon>
        <taxon>Zoopagomycota</taxon>
        <taxon>Entomophthoromycotina</taxon>
        <taxon>Entomophthoromycetes</taxon>
        <taxon>Entomophthorales</taxon>
        <taxon>Entomophthoraceae</taxon>
        <taxon>Entomophthora</taxon>
    </lineage>
</organism>
<sequence length="126" mass="13816">MNYQPGPDPEMAGIPYNSPAPPISQPYDHSRAGMIILTILSLAKVIIPNLGAYRPLAVGLLYLTRSAPFLYWAFVTCYPDGLSSPLMPWYMTAPGHDRALDESSLDVSNNMNQSGGNIKLWALHPN</sequence>
<reference evidence="1" key="1">
    <citation type="submission" date="2022-04" db="EMBL/GenBank/DDBJ databases">
        <title>Genome of the entomopathogenic fungus Entomophthora muscae.</title>
        <authorList>
            <person name="Elya C."/>
            <person name="Lovett B.R."/>
            <person name="Lee E."/>
            <person name="Macias A.M."/>
            <person name="Hajek A.E."/>
            <person name="De Bivort B.L."/>
            <person name="Kasson M.T."/>
            <person name="De Fine Licht H.H."/>
            <person name="Stajich J.E."/>
        </authorList>
    </citation>
    <scope>NUCLEOTIDE SEQUENCE</scope>
    <source>
        <strain evidence="1">Berkeley</strain>
    </source>
</reference>
<proteinExistence type="predicted"/>
<name>A0ACC2TAT4_9FUNG</name>
<protein>
    <submittedName>
        <fullName evidence="1">Uncharacterized protein</fullName>
    </submittedName>
</protein>
<evidence type="ECO:0000313" key="2">
    <source>
        <dbReference type="Proteomes" id="UP001165960"/>
    </source>
</evidence>
<evidence type="ECO:0000313" key="1">
    <source>
        <dbReference type="EMBL" id="KAJ9071671.1"/>
    </source>
</evidence>
<keyword evidence="2" id="KW-1185">Reference proteome</keyword>
<comment type="caution">
    <text evidence="1">The sequence shown here is derived from an EMBL/GenBank/DDBJ whole genome shotgun (WGS) entry which is preliminary data.</text>
</comment>
<dbReference type="EMBL" id="QTSX02003131">
    <property type="protein sequence ID" value="KAJ9071671.1"/>
    <property type="molecule type" value="Genomic_DNA"/>
</dbReference>
<accession>A0ACC2TAT4</accession>
<dbReference type="Proteomes" id="UP001165960">
    <property type="component" value="Unassembled WGS sequence"/>
</dbReference>